<comment type="caution">
    <text evidence="2">The sequence shown here is derived from an EMBL/GenBank/DDBJ whole genome shotgun (WGS) entry which is preliminary data.</text>
</comment>
<reference evidence="2" key="1">
    <citation type="submission" date="2021-03" db="EMBL/GenBank/DDBJ databases">
        <title>Leucobacter chromiisoli sp. nov., isolated from chromium-containing soil of chemical plant.</title>
        <authorList>
            <person name="Xu Z."/>
        </authorList>
    </citation>
    <scope>NUCLEOTIDE SEQUENCE</scope>
    <source>
        <strain evidence="2">K 70/01</strain>
    </source>
</reference>
<dbReference type="EMBL" id="JAGFBF010000005">
    <property type="protein sequence ID" value="MBO2989818.1"/>
    <property type="molecule type" value="Genomic_DNA"/>
</dbReference>
<organism evidence="2 3">
    <name type="scientific">Leucobacter tardus</name>
    <dbReference type="NCBI Taxonomy" id="501483"/>
    <lineage>
        <taxon>Bacteria</taxon>
        <taxon>Bacillati</taxon>
        <taxon>Actinomycetota</taxon>
        <taxon>Actinomycetes</taxon>
        <taxon>Micrococcales</taxon>
        <taxon>Microbacteriaceae</taxon>
        <taxon>Leucobacter</taxon>
    </lineage>
</organism>
<name>A0A939TMU6_9MICO</name>
<dbReference type="Proteomes" id="UP000668403">
    <property type="component" value="Unassembled WGS sequence"/>
</dbReference>
<dbReference type="AlphaFoldDB" id="A0A939TMU6"/>
<protein>
    <recommendedName>
        <fullName evidence="4">Secreted protein</fullName>
    </recommendedName>
</protein>
<evidence type="ECO:0000313" key="3">
    <source>
        <dbReference type="Proteomes" id="UP000668403"/>
    </source>
</evidence>
<keyword evidence="1" id="KW-0732">Signal</keyword>
<accession>A0A939TMU6</accession>
<evidence type="ECO:0000313" key="2">
    <source>
        <dbReference type="EMBL" id="MBO2989818.1"/>
    </source>
</evidence>
<gene>
    <name evidence="2" type="ORF">J4H85_07400</name>
</gene>
<sequence length="86" mass="9252">MKIKKTLAAGLATVGLTAGLLVAASPAQAANYHYYSASFDTKTACQAHTMSRIAVLSASGKKIASSTICKHYKGEYKPYYSLIKYR</sequence>
<proteinExistence type="predicted"/>
<feature type="chain" id="PRO_5037186788" description="Secreted protein" evidence="1">
    <location>
        <begin position="30"/>
        <end position="86"/>
    </location>
</feature>
<feature type="signal peptide" evidence="1">
    <location>
        <begin position="1"/>
        <end position="29"/>
    </location>
</feature>
<keyword evidence="3" id="KW-1185">Reference proteome</keyword>
<evidence type="ECO:0000256" key="1">
    <source>
        <dbReference type="SAM" id="SignalP"/>
    </source>
</evidence>
<dbReference type="RefSeq" id="WP_208238356.1">
    <property type="nucleotide sequence ID" value="NZ_BAAAQU010000002.1"/>
</dbReference>
<evidence type="ECO:0008006" key="4">
    <source>
        <dbReference type="Google" id="ProtNLM"/>
    </source>
</evidence>